<sequence>MNHEIESEICEISVDPVKVANGEVDDDGRSRRTGIDSVYSLRTVWTASAHIITAIVGSGVLSLAWGLAQLGWIIGIATLVIFSGISLYTSGLLAECYRAPNSVKRNYTYRDAVKNYLGGRKYKALGLVQYTLLCGAMVGYTITASISMVAISKSNCYHKEGHKAPCKYSYNPYMMALGIVEILLSQIPNFHKLSWLSTIAASMSFSYAGIGMGLSFAKIVSGHGEKTTLTGVEIGLDLTAADKTWRIFQAIGNMAFACSYAAILIEIQDTLKSSPPEQEVMKKANTIATFTATTLYLMCGCLGYAALGNHAQGNILTGFGFYEPFWLIDLANFFIVVHLLGAYQVLAQPVFGVVESWAGNRWPKSKFINDEHHLGIGKNNSKFSVNFFRLIWRTAFVAMATLISMAFPFFNEVLAFLGAIAYWPMTVYFPMEMYIVRKEIKRGTICWFGLHLVNLVCLLAALAAGCGSIQGVNQALHTYKLFKFTQMGEIDEEIEQANNISSMDAQAYKVADGGVDDDGRSKRTGTVWTASAHIVTAIVGSGVLSLAWGIAQLGWITGVSTLLIFSSISLYSSGLLADCYRAPLSGNRNHTYRAAVKTYLGGRKHKICGLVQYVLLVGMVVGYTITAAISMLTIRKSNCFQKRGHGAQCKFSNNPFMIGIGIVEMFLSQIPNIHKLSWLSIIAAIMSVSYAGIGMGLAFTKAVLGHGETTSLTGEEIGPNLTAADKTWGMFSAIGNIAFACAYLQILIEIQDTLKSSPPENKVMKKANVIATLTATTLYMLCGCFGYAALGNHAPGNLLAGFYKPFWLVDMANSFIVVHLLGAYQVMAQPVFYVIESWTSTRWPKSKFVTKEYPVTIGKNNLKFSVNLFRLTWRTIFVVMATLLSMALPFFNEVLGLLGALAYWPLTVYFPLEMYIAQKNIKRGTSWWFGLQLLNLVCFLAALGAACSSIHGLYKALHTYKPLKVTQ</sequence>
<evidence type="ECO:0000313" key="1">
    <source>
        <dbReference type="EMBL" id="KAH9799765.1"/>
    </source>
</evidence>
<reference evidence="2" key="1">
    <citation type="journal article" date="2023" name="Hortic. Res.">
        <title>A chromosome-level phased genome enabling allele-level studies in sweet orange: a case study on citrus Huanglongbing tolerance.</title>
        <authorList>
            <person name="Wu B."/>
            <person name="Yu Q."/>
            <person name="Deng Z."/>
            <person name="Duan Y."/>
            <person name="Luo F."/>
            <person name="Gmitter F. Jr."/>
        </authorList>
    </citation>
    <scope>NUCLEOTIDE SEQUENCE [LARGE SCALE GENOMIC DNA]</scope>
    <source>
        <strain evidence="2">cv. Valencia</strain>
    </source>
</reference>
<proteinExistence type="predicted"/>
<protein>
    <submittedName>
        <fullName evidence="1">Aa trans domain-containing protein</fullName>
    </submittedName>
</protein>
<keyword evidence="2" id="KW-1185">Reference proteome</keyword>
<evidence type="ECO:0000313" key="2">
    <source>
        <dbReference type="Proteomes" id="UP000829398"/>
    </source>
</evidence>
<name>A0ACB8NQV3_CITSI</name>
<gene>
    <name evidence="1" type="ORF">KPL71_000454</name>
</gene>
<dbReference type="Proteomes" id="UP000829398">
    <property type="component" value="Chromosome 1"/>
</dbReference>
<organism evidence="1 2">
    <name type="scientific">Citrus sinensis</name>
    <name type="common">Sweet orange</name>
    <name type="synonym">Citrus aurantium var. sinensis</name>
    <dbReference type="NCBI Taxonomy" id="2711"/>
    <lineage>
        <taxon>Eukaryota</taxon>
        <taxon>Viridiplantae</taxon>
        <taxon>Streptophyta</taxon>
        <taxon>Embryophyta</taxon>
        <taxon>Tracheophyta</taxon>
        <taxon>Spermatophyta</taxon>
        <taxon>Magnoliopsida</taxon>
        <taxon>eudicotyledons</taxon>
        <taxon>Gunneridae</taxon>
        <taxon>Pentapetalae</taxon>
        <taxon>rosids</taxon>
        <taxon>malvids</taxon>
        <taxon>Sapindales</taxon>
        <taxon>Rutaceae</taxon>
        <taxon>Aurantioideae</taxon>
        <taxon>Citrus</taxon>
    </lineage>
</organism>
<accession>A0ACB8NQV3</accession>
<comment type="caution">
    <text evidence="1">The sequence shown here is derived from an EMBL/GenBank/DDBJ whole genome shotgun (WGS) entry which is preliminary data.</text>
</comment>
<dbReference type="EMBL" id="CM039170">
    <property type="protein sequence ID" value="KAH9799765.1"/>
    <property type="molecule type" value="Genomic_DNA"/>
</dbReference>